<evidence type="ECO:0000256" key="1">
    <source>
        <dbReference type="SAM" id="MobiDB-lite"/>
    </source>
</evidence>
<reference evidence="2 3" key="1">
    <citation type="journal article" date="2020" name="Appl. Microbiol. Biotechnol.">
        <title>Targeted gene deletion in Brettanomyces bruxellensis with an expression-free CRISPR-Cas9 system.</title>
        <authorList>
            <person name="Varela C."/>
            <person name="Bartel C."/>
            <person name="Onetto C."/>
            <person name="Borneman A."/>
        </authorList>
    </citation>
    <scope>NUCLEOTIDE SEQUENCE [LARGE SCALE GENOMIC DNA]</scope>
    <source>
        <strain evidence="2 3">AWRI1613</strain>
    </source>
</reference>
<evidence type="ECO:0000313" key="2">
    <source>
        <dbReference type="EMBL" id="KAF6012829.1"/>
    </source>
</evidence>
<name>A0A8H6BK11_DEKBR</name>
<gene>
    <name evidence="2" type="ORF">HII12_002352</name>
</gene>
<dbReference type="EMBL" id="JABCYN010000023">
    <property type="protein sequence ID" value="KAF6012829.1"/>
    <property type="molecule type" value="Genomic_DNA"/>
</dbReference>
<comment type="caution">
    <text evidence="2">The sequence shown here is derived from an EMBL/GenBank/DDBJ whole genome shotgun (WGS) entry which is preliminary data.</text>
</comment>
<dbReference type="AlphaFoldDB" id="A0A8H6BK11"/>
<sequence>MTKVQEGTGVSDYKLVMDQLVGPEHRRFGRMRYRDSPATVCPTTIALAQPCLTQAQMAQLRLRTTALLSLFGIYIHRTSGMLIVYCRDRESFAIRRNPYELQDVVNRTGRWDFWLSGKAESGAHYVAADGADDIKRRLGARERIGWEALSAEITQLEKRYSMEVPNEVVFGDARPQRGAPIPLLPIYLGWPKRMSLEAGCDLCRIAHVDYSAPDYRAQMNAHRSALRLYQVIYFSMERVPYQVELVAPEWCAAPINEALDAFLRSDSRALAEFVRRWCASKHSDGSGHDGATYPAPLPPCATPSAHASAHSSPLQIGDEFDEFYQAIEAQDEEKRTKTATQPKNSKRERAPNSAAQAARAKKAHLQSDNQRNGAEEDTALEAFYSVLI</sequence>
<dbReference type="Proteomes" id="UP000568158">
    <property type="component" value="Unassembled WGS sequence"/>
</dbReference>
<feature type="region of interest" description="Disordered" evidence="1">
    <location>
        <begin position="329"/>
        <end position="378"/>
    </location>
</feature>
<organism evidence="2 3">
    <name type="scientific">Dekkera bruxellensis</name>
    <name type="common">Brettanomyces custersii</name>
    <dbReference type="NCBI Taxonomy" id="5007"/>
    <lineage>
        <taxon>Eukaryota</taxon>
        <taxon>Fungi</taxon>
        <taxon>Dikarya</taxon>
        <taxon>Ascomycota</taxon>
        <taxon>Saccharomycotina</taxon>
        <taxon>Pichiomycetes</taxon>
        <taxon>Pichiales</taxon>
        <taxon>Pichiaceae</taxon>
        <taxon>Brettanomyces</taxon>
    </lineage>
</organism>
<accession>A0A8H6BK11</accession>
<proteinExistence type="predicted"/>
<evidence type="ECO:0000313" key="3">
    <source>
        <dbReference type="Proteomes" id="UP000568158"/>
    </source>
</evidence>
<protein>
    <submittedName>
        <fullName evidence="2">Uncharacterized protein</fullName>
    </submittedName>
</protein>